<dbReference type="AlphaFoldDB" id="A0AAN8F2Z7"/>
<reference evidence="1 2" key="1">
    <citation type="submission" date="2019-10" db="EMBL/GenBank/DDBJ databases">
        <title>Assembly and Annotation for the nematode Trichostrongylus colubriformis.</title>
        <authorList>
            <person name="Martin J."/>
        </authorList>
    </citation>
    <scope>NUCLEOTIDE SEQUENCE [LARGE SCALE GENOMIC DNA]</scope>
    <source>
        <strain evidence="1">G859</strain>
        <tissue evidence="1">Whole worm</tissue>
    </source>
</reference>
<gene>
    <name evidence="1" type="ORF">GCK32_010207</name>
</gene>
<evidence type="ECO:0000313" key="2">
    <source>
        <dbReference type="Proteomes" id="UP001331761"/>
    </source>
</evidence>
<accession>A0AAN8F2Z7</accession>
<comment type="caution">
    <text evidence="1">The sequence shown here is derived from an EMBL/GenBank/DDBJ whole genome shotgun (WGS) entry which is preliminary data.</text>
</comment>
<dbReference type="Proteomes" id="UP001331761">
    <property type="component" value="Unassembled WGS sequence"/>
</dbReference>
<proteinExistence type="predicted"/>
<keyword evidence="2" id="KW-1185">Reference proteome</keyword>
<sequence>MEGLAMVHESYKLLILAKAATMKSRQEFYDTDVKGASIERAFIVTYRRMEVDFFDEVQRSIEGEMKNAEIQLSLEQYTNPMAELMEIVGGFCKAMTKSKHFQQEVEK</sequence>
<organism evidence="1 2">
    <name type="scientific">Trichostrongylus colubriformis</name>
    <name type="common">Black scour worm</name>
    <dbReference type="NCBI Taxonomy" id="6319"/>
    <lineage>
        <taxon>Eukaryota</taxon>
        <taxon>Metazoa</taxon>
        <taxon>Ecdysozoa</taxon>
        <taxon>Nematoda</taxon>
        <taxon>Chromadorea</taxon>
        <taxon>Rhabditida</taxon>
        <taxon>Rhabditina</taxon>
        <taxon>Rhabditomorpha</taxon>
        <taxon>Strongyloidea</taxon>
        <taxon>Trichostrongylidae</taxon>
        <taxon>Trichostrongylus</taxon>
    </lineage>
</organism>
<name>A0AAN8F2Z7_TRICO</name>
<protein>
    <submittedName>
        <fullName evidence="1">Uncharacterized protein</fullName>
    </submittedName>
</protein>
<dbReference type="EMBL" id="WIXE01023460">
    <property type="protein sequence ID" value="KAK5966462.1"/>
    <property type="molecule type" value="Genomic_DNA"/>
</dbReference>
<evidence type="ECO:0000313" key="1">
    <source>
        <dbReference type="EMBL" id="KAK5966462.1"/>
    </source>
</evidence>